<evidence type="ECO:0000259" key="9">
    <source>
        <dbReference type="PROSITE" id="PS51686"/>
    </source>
</evidence>
<feature type="active site" description="Nucleophile" evidence="7">
    <location>
        <position position="235"/>
    </location>
</feature>
<dbReference type="InterPro" id="IPR011023">
    <property type="entry name" value="Nop2p"/>
</dbReference>
<evidence type="ECO:0000256" key="7">
    <source>
        <dbReference type="PROSITE-ProRule" id="PRU01023"/>
    </source>
</evidence>
<dbReference type="InterPro" id="IPR029063">
    <property type="entry name" value="SAM-dependent_MTases_sf"/>
</dbReference>
<keyword evidence="3 7" id="KW-0489">Methyltransferase</keyword>
<evidence type="ECO:0000256" key="3">
    <source>
        <dbReference type="ARBA" id="ARBA00022603"/>
    </source>
</evidence>
<comment type="caution">
    <text evidence="10">The sequence shown here is derived from an EMBL/GenBank/DDBJ whole genome shotgun (WGS) entry which is preliminary data.</text>
</comment>
<gene>
    <name evidence="10" type="ORF">ET33_35010</name>
</gene>
<dbReference type="InterPro" id="IPR031340">
    <property type="entry name" value="RsmF_methylt_CI"/>
</dbReference>
<dbReference type="PANTHER" id="PTHR22807:SF30">
    <property type="entry name" value="28S RRNA (CYTOSINE(4447)-C(5))-METHYLTRANSFERASE-RELATED"/>
    <property type="match status" value="1"/>
</dbReference>
<evidence type="ECO:0000313" key="11">
    <source>
        <dbReference type="Proteomes" id="UP000028123"/>
    </source>
</evidence>
<dbReference type="InterPro" id="IPR018314">
    <property type="entry name" value="RsmB/NOL1/NOP2-like_CS"/>
</dbReference>
<keyword evidence="5 7" id="KW-0949">S-adenosyl-L-methionine</keyword>
<dbReference type="InterPro" id="IPR023267">
    <property type="entry name" value="RCMT"/>
</dbReference>
<dbReference type="GO" id="GO:0008757">
    <property type="term" value="F:S-adenosylmethionine-dependent methyltransferase activity"/>
    <property type="evidence" value="ECO:0007669"/>
    <property type="project" value="InterPro"/>
</dbReference>
<evidence type="ECO:0000313" key="10">
    <source>
        <dbReference type="EMBL" id="KEQ26275.1"/>
    </source>
</evidence>
<dbReference type="SUPFAM" id="SSF53335">
    <property type="entry name" value="S-adenosyl-L-methionine-dependent methyltransferases"/>
    <property type="match status" value="1"/>
</dbReference>
<keyword evidence="4 7" id="KW-0808">Transferase</keyword>
<dbReference type="NCBIfam" id="TIGR00446">
    <property type="entry name" value="nop2p"/>
    <property type="match status" value="1"/>
</dbReference>
<dbReference type="PANTHER" id="PTHR22807">
    <property type="entry name" value="NOP2 YEAST -RELATED NOL1/NOP2/FMU SUN DOMAIN-CONTAINING"/>
    <property type="match status" value="1"/>
</dbReference>
<dbReference type="GO" id="GO:0001510">
    <property type="term" value="P:RNA methylation"/>
    <property type="evidence" value="ECO:0007669"/>
    <property type="project" value="InterPro"/>
</dbReference>
<evidence type="ECO:0000256" key="1">
    <source>
        <dbReference type="ARBA" id="ARBA00007494"/>
    </source>
</evidence>
<dbReference type="InterPro" id="IPR001678">
    <property type="entry name" value="MeTrfase_RsmB-F_NOP2_dom"/>
</dbReference>
<feature type="region of interest" description="Disordered" evidence="8">
    <location>
        <begin position="310"/>
        <end position="350"/>
    </location>
</feature>
<dbReference type="eggNOG" id="COG3270">
    <property type="taxonomic scope" value="Bacteria"/>
</dbReference>
<dbReference type="InterPro" id="IPR027391">
    <property type="entry name" value="Nol1_Nop2_Fmu_2"/>
</dbReference>
<sequence>MTEPMLPEAFKQKMEGLLEAEYSAFLASYGEERHYGLRVNTLKLSVEQFRGLTRLELEPVPWAATGFYYREGDGRPGKHPHYHAGLYYIQEPSAMAPAELLDVRPGERVLDLCAAPGGKTTQLAAKLQGTGLIVANDVHPDRVKALVKNIELSGVRNAVVLNEDPAKLEGAFAGYFDKILIDAPCSGEGMFRKEEDMAKVWRPDWPEKYAEMQRTLLKQAAGMLKLGGLMVYSTCTFSPEENEAMIAAFLDEHPAFAVEPAPAFGGWAPGRPDWLGTRYARGAETAGAARLWPHRLAGEGHFAAALRRRGEPAPMAAAEPAPGDRPGRPAKPARRGAAGAGRAPARGAAADPREALARFAAEQLATAPYGAAELECRGEHVYAAPAGLPPLDGIRVIRPGWYLGSVTKQRFTPSHALAMGLRAEEALRTVTFTADDPRAVRYLKGETLELAPGELRTATDGVPAKGYALVCIDGYPVGWAKVQDGMLKNEYPPGWRWT</sequence>
<dbReference type="Pfam" id="PF17125">
    <property type="entry name" value="Methyltr_RsmF_N"/>
    <property type="match status" value="1"/>
</dbReference>
<dbReference type="Gene3D" id="3.30.70.1170">
    <property type="entry name" value="Sun protein, domain 3"/>
    <property type="match status" value="1"/>
</dbReference>
<comment type="similarity">
    <text evidence="1 7">Belongs to the class I-like SAM-binding methyltransferase superfamily. RsmB/NOP family.</text>
</comment>
<dbReference type="Pfam" id="PF17126">
    <property type="entry name" value="RsmF_methylt_CI"/>
    <property type="match status" value="1"/>
</dbReference>
<evidence type="ECO:0000256" key="5">
    <source>
        <dbReference type="ARBA" id="ARBA00022691"/>
    </source>
</evidence>
<dbReference type="AlphaFoldDB" id="A0A081P6F2"/>
<reference evidence="10 11" key="1">
    <citation type="submission" date="2014-06" db="EMBL/GenBank/DDBJ databases">
        <title>Draft genome sequence of Paenibacillus sp. MSt1.</title>
        <authorList>
            <person name="Aw Y.K."/>
            <person name="Ong K.S."/>
            <person name="Gan H.M."/>
            <person name="Lee S.M."/>
        </authorList>
    </citation>
    <scope>NUCLEOTIDE SEQUENCE [LARGE SCALE GENOMIC DNA]</scope>
    <source>
        <strain evidence="10 11">MSt1</strain>
    </source>
</reference>
<feature type="compositionally biased region" description="Low complexity" evidence="8">
    <location>
        <begin position="312"/>
        <end position="321"/>
    </location>
</feature>
<dbReference type="CDD" id="cd21147">
    <property type="entry name" value="RsmF_methylt_CTD1"/>
    <property type="match status" value="1"/>
</dbReference>
<feature type="binding site" evidence="7">
    <location>
        <position position="182"/>
    </location>
    <ligand>
        <name>S-adenosyl-L-methionine</name>
        <dbReference type="ChEBI" id="CHEBI:59789"/>
    </ligand>
</feature>
<dbReference type="PROSITE" id="PS51686">
    <property type="entry name" value="SAM_MT_RSMB_NOP"/>
    <property type="match status" value="1"/>
</dbReference>
<feature type="compositionally biased region" description="Low complexity" evidence="8">
    <location>
        <begin position="335"/>
        <end position="350"/>
    </location>
</feature>
<evidence type="ECO:0000256" key="8">
    <source>
        <dbReference type="SAM" id="MobiDB-lite"/>
    </source>
</evidence>
<dbReference type="CDD" id="cd02440">
    <property type="entry name" value="AdoMet_MTases"/>
    <property type="match status" value="1"/>
</dbReference>
<organism evidence="10 11">
    <name type="scientific">Paenibacillus tyrfis</name>
    <dbReference type="NCBI Taxonomy" id="1501230"/>
    <lineage>
        <taxon>Bacteria</taxon>
        <taxon>Bacillati</taxon>
        <taxon>Bacillota</taxon>
        <taxon>Bacilli</taxon>
        <taxon>Bacillales</taxon>
        <taxon>Paenibacillaceae</taxon>
        <taxon>Paenibacillus</taxon>
    </lineage>
</organism>
<dbReference type="GO" id="GO:0008173">
    <property type="term" value="F:RNA methyltransferase activity"/>
    <property type="evidence" value="ECO:0007669"/>
    <property type="project" value="InterPro"/>
</dbReference>
<feature type="binding site" evidence="7">
    <location>
        <position position="164"/>
    </location>
    <ligand>
        <name>S-adenosyl-L-methionine</name>
        <dbReference type="ChEBI" id="CHEBI:59789"/>
    </ligand>
</feature>
<dbReference type="PROSITE" id="PS01153">
    <property type="entry name" value="NOL1_NOP2_SUN"/>
    <property type="match status" value="1"/>
</dbReference>
<dbReference type="GO" id="GO:0003723">
    <property type="term" value="F:RNA binding"/>
    <property type="evidence" value="ECO:0007669"/>
    <property type="project" value="UniProtKB-UniRule"/>
</dbReference>
<proteinExistence type="inferred from homology"/>
<feature type="domain" description="SAM-dependent MTase RsmB/NOP-type" evidence="9">
    <location>
        <begin position="25"/>
        <end position="309"/>
    </location>
</feature>
<feature type="binding site" evidence="7">
    <location>
        <begin position="113"/>
        <end position="119"/>
    </location>
    <ligand>
        <name>S-adenosyl-L-methionine</name>
        <dbReference type="ChEBI" id="CHEBI:59789"/>
    </ligand>
</feature>
<dbReference type="Gene3D" id="2.30.130.60">
    <property type="match status" value="1"/>
</dbReference>
<dbReference type="Gene3D" id="3.40.50.150">
    <property type="entry name" value="Vaccinia Virus protein VP39"/>
    <property type="match status" value="1"/>
</dbReference>
<dbReference type="GO" id="GO:0006396">
    <property type="term" value="P:RNA processing"/>
    <property type="evidence" value="ECO:0007669"/>
    <property type="project" value="InterPro"/>
</dbReference>
<dbReference type="OrthoDB" id="9810297at2"/>
<dbReference type="PRINTS" id="PR02008">
    <property type="entry name" value="RCMTFAMILY"/>
</dbReference>
<evidence type="ECO:0000256" key="6">
    <source>
        <dbReference type="ARBA" id="ARBA00022884"/>
    </source>
</evidence>
<dbReference type="InterPro" id="IPR031341">
    <property type="entry name" value="Methyltr_RsmF_N"/>
</dbReference>
<dbReference type="Pfam" id="PF01189">
    <property type="entry name" value="Methyltr_RsmB-F"/>
    <property type="match status" value="1"/>
</dbReference>
<dbReference type="RefSeq" id="WP_051775230.1">
    <property type="nucleotide sequence ID" value="NZ_JNVM01000007.1"/>
</dbReference>
<dbReference type="InterPro" id="IPR049560">
    <property type="entry name" value="MeTrfase_RsmB-F_NOP2_cat"/>
</dbReference>
<name>A0A081P6F2_9BACL</name>
<dbReference type="EMBL" id="JNVM01000007">
    <property type="protein sequence ID" value="KEQ26275.1"/>
    <property type="molecule type" value="Genomic_DNA"/>
</dbReference>
<evidence type="ECO:0000256" key="4">
    <source>
        <dbReference type="ARBA" id="ARBA00022679"/>
    </source>
</evidence>
<dbReference type="eggNOG" id="COG0144">
    <property type="taxonomic scope" value="Bacteria"/>
</dbReference>
<evidence type="ECO:0000256" key="2">
    <source>
        <dbReference type="ARBA" id="ARBA00022490"/>
    </source>
</evidence>
<feature type="binding site" evidence="7">
    <location>
        <position position="137"/>
    </location>
    <ligand>
        <name>S-adenosyl-L-methionine</name>
        <dbReference type="ChEBI" id="CHEBI:59789"/>
    </ligand>
</feature>
<keyword evidence="2" id="KW-0963">Cytoplasm</keyword>
<protein>
    <recommendedName>
        <fullName evidence="9">SAM-dependent MTase RsmB/NOP-type domain-containing protein</fullName>
    </recommendedName>
</protein>
<keyword evidence="11" id="KW-1185">Reference proteome</keyword>
<keyword evidence="6 7" id="KW-0694">RNA-binding</keyword>
<dbReference type="Proteomes" id="UP000028123">
    <property type="component" value="Unassembled WGS sequence"/>
</dbReference>
<accession>A0A081P6F2</accession>
<dbReference type="Pfam" id="PF13636">
    <property type="entry name" value="Methyltranf_PUA"/>
    <property type="match status" value="1"/>
</dbReference>